<evidence type="ECO:0000313" key="2">
    <source>
        <dbReference type="Proteomes" id="UP000029558"/>
    </source>
</evidence>
<dbReference type="EMBL" id="CP012508">
    <property type="protein sequence ID" value="ALB22586.1"/>
    <property type="molecule type" value="Genomic_DNA"/>
</dbReference>
<protein>
    <submittedName>
        <fullName evidence="1">Uncharacterized protein</fullName>
    </submittedName>
</protein>
<proteinExistence type="predicted"/>
<dbReference type="Pfam" id="PF09926">
    <property type="entry name" value="DUF2158"/>
    <property type="match status" value="1"/>
</dbReference>
<evidence type="ECO:0000313" key="1">
    <source>
        <dbReference type="EMBL" id="ALB22586.1"/>
    </source>
</evidence>
<dbReference type="Proteomes" id="UP000029558">
    <property type="component" value="Chromosome"/>
</dbReference>
<dbReference type="RefSeq" id="WP_017377447.1">
    <property type="nucleotide sequence ID" value="NZ_CP012508.1"/>
</dbReference>
<organism evidence="1 2">
    <name type="scientific">Piscirickettsia salmonis</name>
    <dbReference type="NCBI Taxonomy" id="1238"/>
    <lineage>
        <taxon>Bacteria</taxon>
        <taxon>Pseudomonadati</taxon>
        <taxon>Pseudomonadota</taxon>
        <taxon>Gammaproteobacteria</taxon>
        <taxon>Thiotrichales</taxon>
        <taxon>Piscirickettsiaceae</taxon>
        <taxon>Piscirickettsia</taxon>
    </lineage>
</organism>
<dbReference type="AlphaFoldDB" id="A0A1L6TBA3"/>
<sequence length="72" mass="8033">MKQEHELDVGDVVTLKSGGPPMTVRVCSHSSYTDDIEYSCYWFNQVDGNGNFSLQQGIFSGLTLKKLDQDDS</sequence>
<reference evidence="1 2" key="1">
    <citation type="journal article" date="2014" name="Genome Announc.">
        <title>Comparative Genome Analysis of Two Isolates of the Fish Pathogen Piscirickettsia salmonis from Different Hosts Reveals Major Differences in Virulence-Associated Secretion Systems.</title>
        <authorList>
            <person name="Bohle H."/>
            <person name="Henriquez P."/>
            <person name="Grothusen H."/>
            <person name="Navas E."/>
            <person name="Sandoval A."/>
            <person name="Bustamante F."/>
            <person name="Bustos P."/>
            <person name="Mancilla M."/>
        </authorList>
    </citation>
    <scope>NUCLEOTIDE SEQUENCE [LARGE SCALE GENOMIC DNA]</scope>
    <source>
        <strain evidence="2">B1-32597</strain>
    </source>
</reference>
<dbReference type="OrthoDB" id="1264301at2"/>
<accession>A0A1L6TBA3</accession>
<gene>
    <name evidence="1" type="ORF">KU39_1404</name>
</gene>
<name>A0A1L6TBA3_PISSA</name>
<dbReference type="InterPro" id="IPR019226">
    <property type="entry name" value="DUF2158"/>
</dbReference>